<gene>
    <name evidence="2" type="ORF">EOS_12025</name>
</gene>
<dbReference type="PATRIC" id="fig|908627.4.peg.2669"/>
<protein>
    <submittedName>
        <fullName evidence="2">Peptidase</fullName>
    </submittedName>
</protein>
<keyword evidence="1" id="KW-0812">Transmembrane</keyword>
<accession>A0A0J1CZQ4</accession>
<dbReference type="InterPro" id="IPR032307">
    <property type="entry name" value="PepSY_TM-like_2"/>
</dbReference>
<evidence type="ECO:0000313" key="3">
    <source>
        <dbReference type="Proteomes" id="UP000035963"/>
    </source>
</evidence>
<feature type="transmembrane region" description="Helical" evidence="1">
    <location>
        <begin position="166"/>
        <end position="191"/>
    </location>
</feature>
<reference evidence="2 3" key="1">
    <citation type="journal article" date="2015" name="Genome Announc.">
        <title>Draft Genome Sequence of Burkholderia sp. Strain PML1(12), an Ectomycorrhizosphere-Inhabiting Bacterium with Effective Mineral-Weathering Ability.</title>
        <authorList>
            <person name="Uroz S."/>
            <person name="Oger P."/>
        </authorList>
    </citation>
    <scope>NUCLEOTIDE SEQUENCE [LARGE SCALE GENOMIC DNA]</scope>
    <source>
        <strain evidence="3">PML1(12)</strain>
    </source>
</reference>
<proteinExistence type="predicted"/>
<evidence type="ECO:0000313" key="2">
    <source>
        <dbReference type="EMBL" id="KLU25999.1"/>
    </source>
</evidence>
<dbReference type="EMBL" id="AEJF01000079">
    <property type="protein sequence ID" value="KLU25999.1"/>
    <property type="molecule type" value="Genomic_DNA"/>
</dbReference>
<dbReference type="AlphaFoldDB" id="A0A0J1CZQ4"/>
<keyword evidence="3" id="KW-1185">Reference proteome</keyword>
<evidence type="ECO:0000256" key="1">
    <source>
        <dbReference type="SAM" id="Phobius"/>
    </source>
</evidence>
<dbReference type="PANTHER" id="PTHR40115:SF1">
    <property type="entry name" value="INNER MEMBRANE PROTEIN WITH PEPSY TM HELIX"/>
    <property type="match status" value="1"/>
</dbReference>
<feature type="transmembrane region" description="Helical" evidence="1">
    <location>
        <begin position="197"/>
        <end position="214"/>
    </location>
</feature>
<organism evidence="2 3">
    <name type="scientific">Caballeronia mineralivorans PML1(12)</name>
    <dbReference type="NCBI Taxonomy" id="908627"/>
    <lineage>
        <taxon>Bacteria</taxon>
        <taxon>Pseudomonadati</taxon>
        <taxon>Pseudomonadota</taxon>
        <taxon>Betaproteobacteria</taxon>
        <taxon>Burkholderiales</taxon>
        <taxon>Burkholderiaceae</taxon>
        <taxon>Caballeronia</taxon>
    </lineage>
</organism>
<sequence>MAQPREVSTKSRSRRATFLKWLRKIHSWVGLWGAVLGLLFGVTGILQNHRATMKIRVGGPVVSTVHVALPDPAPKSPKELAAYLRTELKLDRAAERTTREPAKPVTWGDQSVIQPEHWEIRFIAPDYLVSADFWKGGNSVSVERRDQGLMNTLEGLHRASGARVGWILLADSFAGSMILLSLTGVVLWTGLNRRRTVGASILIVSLMAAVVLAAQSL</sequence>
<keyword evidence="1" id="KW-1133">Transmembrane helix</keyword>
<keyword evidence="1" id="KW-0472">Membrane</keyword>
<comment type="caution">
    <text evidence="2">The sequence shown here is derived from an EMBL/GenBank/DDBJ whole genome shotgun (WGS) entry which is preliminary data.</text>
</comment>
<dbReference type="PANTHER" id="PTHR40115">
    <property type="entry name" value="INNER MEMBRANE PROTEIN WITH PEPSY TM HELIX"/>
    <property type="match status" value="1"/>
</dbReference>
<dbReference type="Pfam" id="PF16357">
    <property type="entry name" value="PepSY_TM_like_2"/>
    <property type="match status" value="1"/>
</dbReference>
<name>A0A0J1CZQ4_9BURK</name>
<dbReference type="Proteomes" id="UP000035963">
    <property type="component" value="Unassembled WGS sequence"/>
</dbReference>
<feature type="transmembrane region" description="Helical" evidence="1">
    <location>
        <begin position="25"/>
        <end position="46"/>
    </location>
</feature>